<dbReference type="EMBL" id="ABXB03000002">
    <property type="protein sequence ID" value="EFA23385.1"/>
    <property type="molecule type" value="Genomic_DNA"/>
</dbReference>
<dbReference type="STRING" id="561180.BIFGAL_03504"/>
<dbReference type="Proteomes" id="UP000003656">
    <property type="component" value="Unassembled WGS sequence"/>
</dbReference>
<proteinExistence type="predicted"/>
<name>D1NUI1_9BIFI</name>
<evidence type="ECO:0000313" key="2">
    <source>
        <dbReference type="Proteomes" id="UP000003656"/>
    </source>
</evidence>
<protein>
    <submittedName>
        <fullName evidence="1">Uncharacterized protein</fullName>
    </submittedName>
</protein>
<evidence type="ECO:0000313" key="1">
    <source>
        <dbReference type="EMBL" id="EFA23385.1"/>
    </source>
</evidence>
<dbReference type="AlphaFoldDB" id="D1NUI1"/>
<comment type="caution">
    <text evidence="1">The sequence shown here is derived from an EMBL/GenBank/DDBJ whole genome shotgun (WGS) entry which is preliminary data.</text>
</comment>
<accession>D1NUI1</accession>
<gene>
    <name evidence="1" type="ORF">BIFGAL_03504</name>
</gene>
<reference evidence="1 2" key="1">
    <citation type="submission" date="2009-11" db="EMBL/GenBank/DDBJ databases">
        <authorList>
            <person name="Weinstock G."/>
            <person name="Sodergren E."/>
            <person name="Clifton S."/>
            <person name="Fulton L."/>
            <person name="Fulton B."/>
            <person name="Courtney L."/>
            <person name="Fronick C."/>
            <person name="Harrison M."/>
            <person name="Strong C."/>
            <person name="Farmer C."/>
            <person name="Delahaunty K."/>
            <person name="Markovic C."/>
            <person name="Hall O."/>
            <person name="Minx P."/>
            <person name="Tomlinson C."/>
            <person name="Mitreva M."/>
            <person name="Nelson J."/>
            <person name="Hou S."/>
            <person name="Wollam A."/>
            <person name="Pepin K.H."/>
            <person name="Johnson M."/>
            <person name="Bhonagiri V."/>
            <person name="Nash W.E."/>
            <person name="Warren W."/>
            <person name="Chinwalla A."/>
            <person name="Mardis E.R."/>
            <person name="Wilson R.K."/>
        </authorList>
    </citation>
    <scope>NUCLEOTIDE SEQUENCE [LARGE SCALE GENOMIC DNA]</scope>
    <source>
        <strain evidence="1 2">DSM 20093</strain>
    </source>
</reference>
<sequence length="49" mass="5468">MPCSRHATTPVMQANAKAAAPAPIAYALSLRLNNWFLHGSFRIRFLRCP</sequence>
<organism evidence="1 2">
    <name type="scientific">Bifidobacterium gallicum DSM 20093 = LMG 11596</name>
    <dbReference type="NCBI Taxonomy" id="561180"/>
    <lineage>
        <taxon>Bacteria</taxon>
        <taxon>Bacillati</taxon>
        <taxon>Actinomycetota</taxon>
        <taxon>Actinomycetes</taxon>
        <taxon>Bifidobacteriales</taxon>
        <taxon>Bifidobacteriaceae</taxon>
        <taxon>Bifidobacterium</taxon>
    </lineage>
</organism>